<keyword evidence="3" id="KW-1185">Reference proteome</keyword>
<dbReference type="AlphaFoldDB" id="A0A1H4E5V9"/>
<accession>A0A1H4E5V9</accession>
<dbReference type="STRING" id="152573.SAMN04488051_106236"/>
<reference evidence="2 3" key="1">
    <citation type="submission" date="2016-10" db="EMBL/GenBank/DDBJ databases">
        <authorList>
            <person name="de Groot N.N."/>
        </authorList>
    </citation>
    <scope>NUCLEOTIDE SEQUENCE [LARGE SCALE GENOMIC DNA]</scope>
    <source>
        <strain evidence="2 3">CGMCC 1.3430</strain>
    </source>
</reference>
<dbReference type="GO" id="GO:0005886">
    <property type="term" value="C:plasma membrane"/>
    <property type="evidence" value="ECO:0007669"/>
    <property type="project" value="TreeGrafter"/>
</dbReference>
<feature type="transmembrane region" description="Helical" evidence="1">
    <location>
        <begin position="141"/>
        <end position="163"/>
    </location>
</feature>
<evidence type="ECO:0000313" key="3">
    <source>
        <dbReference type="Proteomes" id="UP000198773"/>
    </source>
</evidence>
<feature type="transmembrane region" description="Helical" evidence="1">
    <location>
        <begin position="75"/>
        <end position="92"/>
    </location>
</feature>
<feature type="transmembrane region" description="Helical" evidence="1">
    <location>
        <begin position="48"/>
        <end position="68"/>
    </location>
</feature>
<keyword evidence="1" id="KW-0812">Transmembrane</keyword>
<dbReference type="PANTHER" id="PTHR38684">
    <property type="entry name" value="PROTEIN AMPE"/>
    <property type="match status" value="1"/>
</dbReference>
<dbReference type="InterPro" id="IPR052966">
    <property type="entry name" value="Beta-lactamase_Reg"/>
</dbReference>
<evidence type="ECO:0000313" key="2">
    <source>
        <dbReference type="EMBL" id="SEA80454.1"/>
    </source>
</evidence>
<dbReference type="Pfam" id="PF17113">
    <property type="entry name" value="AmpE"/>
    <property type="match status" value="1"/>
</dbReference>
<dbReference type="PANTHER" id="PTHR38684:SF1">
    <property type="entry name" value="PROTEIN AMPE"/>
    <property type="match status" value="1"/>
</dbReference>
<name>A0A1H4E5V9_ALKAM</name>
<dbReference type="EMBL" id="FNRM01000006">
    <property type="protein sequence ID" value="SEA80454.1"/>
    <property type="molecule type" value="Genomic_DNA"/>
</dbReference>
<feature type="transmembrane region" description="Helical" evidence="1">
    <location>
        <begin position="208"/>
        <end position="231"/>
    </location>
</feature>
<sequence>MTLVSMLLALIIERLAARSELWQGSRYVKSWFSLTADSKLAQVAQHPIGQYGWILLPGLVVWLLLCLIDQWLVTTLVNALLLLLAIGCWHYRQLYKQFLNAQDRNDDEAAFLAMQQIRQHSGLQSDDASYGQSLIWLNFRYYAAVLFWFLLLGAFGIITYVILRQLNQPSHSEDPQMLQLEALLQQDHEGTPAYQRLMHIADWFPARLFGIGFALVGYFSRASSALLGYFLDFTSPNEQVVIDVATAAEPIDETMLNTAEETATMVQLAKRNILFFLAFTAILTLAGWLR</sequence>
<protein>
    <submittedName>
        <fullName evidence="2">AmpE protein</fullName>
    </submittedName>
</protein>
<dbReference type="GO" id="GO:0046677">
    <property type="term" value="P:response to antibiotic"/>
    <property type="evidence" value="ECO:0007669"/>
    <property type="project" value="TreeGrafter"/>
</dbReference>
<dbReference type="Proteomes" id="UP000198773">
    <property type="component" value="Unassembled WGS sequence"/>
</dbReference>
<proteinExistence type="predicted"/>
<dbReference type="OrthoDB" id="9811967at2"/>
<dbReference type="InterPro" id="IPR031347">
    <property type="entry name" value="AmpE"/>
</dbReference>
<keyword evidence="1" id="KW-1133">Transmembrane helix</keyword>
<feature type="transmembrane region" description="Helical" evidence="1">
    <location>
        <begin position="273"/>
        <end position="289"/>
    </location>
</feature>
<gene>
    <name evidence="2" type="ORF">SAMN04488051_106236</name>
</gene>
<keyword evidence="1" id="KW-0472">Membrane</keyword>
<evidence type="ECO:0000256" key="1">
    <source>
        <dbReference type="SAM" id="Phobius"/>
    </source>
</evidence>
<organism evidence="2 3">
    <name type="scientific">Alkalimonas amylolytica</name>
    <dbReference type="NCBI Taxonomy" id="152573"/>
    <lineage>
        <taxon>Bacteria</taxon>
        <taxon>Pseudomonadati</taxon>
        <taxon>Pseudomonadota</taxon>
        <taxon>Gammaproteobacteria</taxon>
        <taxon>Alkalimonas</taxon>
    </lineage>
</organism>
<dbReference type="RefSeq" id="WP_091343578.1">
    <property type="nucleotide sequence ID" value="NZ_FNRM01000006.1"/>
</dbReference>